<name>A0ABX5GMP7_9GAMM</name>
<feature type="chain" id="PRO_5045343655" evidence="2">
    <location>
        <begin position="23"/>
        <end position="116"/>
    </location>
</feature>
<dbReference type="InterPro" id="IPR021356">
    <property type="entry name" value="Integr_conj_element_PFL4702"/>
</dbReference>
<feature type="signal peptide" evidence="2">
    <location>
        <begin position="1"/>
        <end position="22"/>
    </location>
</feature>
<keyword evidence="1" id="KW-0812">Transmembrane</keyword>
<evidence type="ECO:0000313" key="3">
    <source>
        <dbReference type="EMBL" id="PSW92295.1"/>
    </source>
</evidence>
<keyword evidence="2" id="KW-0732">Signal</keyword>
<feature type="transmembrane region" description="Helical" evidence="1">
    <location>
        <begin position="46"/>
        <end position="68"/>
    </location>
</feature>
<organism evidence="3 4">
    <name type="scientific">Photobacterium iliopiscarium</name>
    <dbReference type="NCBI Taxonomy" id="56192"/>
    <lineage>
        <taxon>Bacteria</taxon>
        <taxon>Pseudomonadati</taxon>
        <taxon>Pseudomonadota</taxon>
        <taxon>Gammaproteobacteria</taxon>
        <taxon>Vibrionales</taxon>
        <taxon>Vibrionaceae</taxon>
        <taxon>Photobacterium</taxon>
    </lineage>
</organism>
<proteinExistence type="predicted"/>
<reference evidence="3 4" key="1">
    <citation type="submission" date="2018-03" db="EMBL/GenBank/DDBJ databases">
        <title>Whole genome sequencing of Histamine producing bacteria.</title>
        <authorList>
            <person name="Butler K."/>
        </authorList>
    </citation>
    <scope>NUCLEOTIDE SEQUENCE [LARGE SCALE GENOMIC DNA]</scope>
    <source>
        <strain evidence="3 4">ATCC 51761</strain>
    </source>
</reference>
<accession>A0ABX5GMP7</accession>
<keyword evidence="1" id="KW-0472">Membrane</keyword>
<gene>
    <name evidence="3" type="ORF">C9J52_19005</name>
</gene>
<comment type="caution">
    <text evidence="3">The sequence shown here is derived from an EMBL/GenBank/DDBJ whole genome shotgun (WGS) entry which is preliminary data.</text>
</comment>
<dbReference type="NCBIfam" id="TIGR03745">
    <property type="entry name" value="conj_TIGR03745"/>
    <property type="match status" value="1"/>
</dbReference>
<dbReference type="EMBL" id="PYOP01000049">
    <property type="protein sequence ID" value="PSW92295.1"/>
    <property type="molecule type" value="Genomic_DNA"/>
</dbReference>
<feature type="transmembrane region" description="Helical" evidence="1">
    <location>
        <begin position="88"/>
        <end position="112"/>
    </location>
</feature>
<keyword evidence="4" id="KW-1185">Reference proteome</keyword>
<evidence type="ECO:0000313" key="4">
    <source>
        <dbReference type="Proteomes" id="UP000241190"/>
    </source>
</evidence>
<dbReference type="Proteomes" id="UP000241190">
    <property type="component" value="Unassembled WGS sequence"/>
</dbReference>
<dbReference type="Pfam" id="PF11190">
    <property type="entry name" value="DUF2976"/>
    <property type="match status" value="1"/>
</dbReference>
<evidence type="ECO:0000256" key="1">
    <source>
        <dbReference type="SAM" id="Phobius"/>
    </source>
</evidence>
<keyword evidence="1" id="KW-1133">Transmembrane helix</keyword>
<protein>
    <submittedName>
        <fullName evidence="3">TIGR03745 family integrating conjugative element membrane protein</fullName>
    </submittedName>
</protein>
<sequence>MNLLWQSLLFSLSLILTHPAWAAIPGNQDPSQGGNDDNILKVVFAYAYDAVLYGGPIFLAAGVGYYIIHMWAIFKEVRAQRKEKSDFISDGVIGALLILLSIWALNFCLGLLEKAS</sequence>
<evidence type="ECO:0000256" key="2">
    <source>
        <dbReference type="SAM" id="SignalP"/>
    </source>
</evidence>